<dbReference type="Gene3D" id="1.10.10.1190">
    <property type="entry name" value="Antirestriction protein ArdA, domain 3"/>
    <property type="match status" value="1"/>
</dbReference>
<gene>
    <name evidence="1" type="ORF">LKD81_06325</name>
</gene>
<dbReference type="EMBL" id="JAJEQR010000014">
    <property type="protein sequence ID" value="MCC2230616.1"/>
    <property type="molecule type" value="Genomic_DNA"/>
</dbReference>
<comment type="caution">
    <text evidence="1">The sequence shown here is derived from an EMBL/GenBank/DDBJ whole genome shotgun (WGS) entry which is preliminary data.</text>
</comment>
<dbReference type="InterPro" id="IPR041893">
    <property type="entry name" value="ArdA_dom3"/>
</dbReference>
<organism evidence="1 2">
    <name type="scientific">Hominifimenecus microfluidus</name>
    <dbReference type="NCBI Taxonomy" id="2885348"/>
    <lineage>
        <taxon>Bacteria</taxon>
        <taxon>Bacillati</taxon>
        <taxon>Bacillota</taxon>
        <taxon>Clostridia</taxon>
        <taxon>Lachnospirales</taxon>
        <taxon>Lachnospiraceae</taxon>
        <taxon>Hominifimenecus</taxon>
    </lineage>
</organism>
<dbReference type="InterPro" id="IPR009899">
    <property type="entry name" value="ArdA"/>
</dbReference>
<reference evidence="1" key="1">
    <citation type="submission" date="2021-10" db="EMBL/GenBank/DDBJ databases">
        <title>Anaerobic single-cell dispensing facilitates the cultivation of human gut bacteria.</title>
        <authorList>
            <person name="Afrizal A."/>
        </authorList>
    </citation>
    <scope>NUCLEOTIDE SEQUENCE</scope>
    <source>
        <strain evidence="1">CLA-AA-H215</strain>
    </source>
</reference>
<evidence type="ECO:0000313" key="1">
    <source>
        <dbReference type="EMBL" id="MCC2230616.1"/>
    </source>
</evidence>
<accession>A0AAE3E8U8</accession>
<protein>
    <submittedName>
        <fullName evidence="1">Antirestriction protein ArdA</fullName>
    </submittedName>
</protein>
<sequence length="170" mass="20523">MILIEEMRIYILNTTRFYHEDFEEYPGAWFSCPVDFEEIRERLGVQSEEEIEIEDYELPFPLEGNTRLWEINALCRMVQEMQGTPLYYEMDVVQKRWFPSFTEFIDHKDQIRCYPVQDGESLARYLVQEVQLFGEVHPDLLNHIDYAAIGRELETSENYLFTDNGIFYYR</sequence>
<keyword evidence="2" id="KW-1185">Reference proteome</keyword>
<dbReference type="InterPro" id="IPR041895">
    <property type="entry name" value="ArdA_dom1"/>
</dbReference>
<dbReference type="Gene3D" id="3.10.20.480">
    <property type="entry name" value="Antirestriction protein ArdA, domain 1"/>
    <property type="match status" value="1"/>
</dbReference>
<dbReference type="Pfam" id="PF07275">
    <property type="entry name" value="ArdA"/>
    <property type="match status" value="1"/>
</dbReference>
<evidence type="ECO:0000313" key="2">
    <source>
        <dbReference type="Proteomes" id="UP001198182"/>
    </source>
</evidence>
<proteinExistence type="predicted"/>
<name>A0AAE3E8U8_9FIRM</name>
<dbReference type="Proteomes" id="UP001198182">
    <property type="component" value="Unassembled WGS sequence"/>
</dbReference>
<dbReference type="AlphaFoldDB" id="A0AAE3E8U8"/>